<proteinExistence type="predicted"/>
<evidence type="ECO:0000259" key="2">
    <source>
        <dbReference type="Pfam" id="PF00534"/>
    </source>
</evidence>
<dbReference type="Gene3D" id="3.40.50.2000">
    <property type="entry name" value="Glycogen Phosphorylase B"/>
    <property type="match status" value="1"/>
</dbReference>
<evidence type="ECO:0000313" key="3">
    <source>
        <dbReference type="EMBL" id="QHS89061.1"/>
    </source>
</evidence>
<reference evidence="3" key="1">
    <citation type="journal article" date="2020" name="Nature">
        <title>Giant virus diversity and host interactions through global metagenomics.</title>
        <authorList>
            <person name="Schulz F."/>
            <person name="Roux S."/>
            <person name="Paez-Espino D."/>
            <person name="Jungbluth S."/>
            <person name="Walsh D.A."/>
            <person name="Denef V.J."/>
            <person name="McMahon K.D."/>
            <person name="Konstantinidis K.T."/>
            <person name="Eloe-Fadrosh E.A."/>
            <person name="Kyrpides N.C."/>
            <person name="Woyke T."/>
        </authorList>
    </citation>
    <scope>NUCLEOTIDE SEQUENCE</scope>
    <source>
        <strain evidence="3">GVMAG-M-3300010158-59</strain>
    </source>
</reference>
<dbReference type="GO" id="GO:0016757">
    <property type="term" value="F:glycosyltransferase activity"/>
    <property type="evidence" value="ECO:0007669"/>
    <property type="project" value="InterPro"/>
</dbReference>
<accession>A0A6C0BBG4</accession>
<dbReference type="GO" id="GO:0009103">
    <property type="term" value="P:lipopolysaccharide biosynthetic process"/>
    <property type="evidence" value="ECO:0007669"/>
    <property type="project" value="TreeGrafter"/>
</dbReference>
<name>A0A6C0BBG4_9ZZZZ</name>
<dbReference type="Pfam" id="PF00534">
    <property type="entry name" value="Glycos_transf_1"/>
    <property type="match status" value="1"/>
</dbReference>
<keyword evidence="1" id="KW-0808">Transferase</keyword>
<dbReference type="InterPro" id="IPR001296">
    <property type="entry name" value="Glyco_trans_1"/>
</dbReference>
<dbReference type="SUPFAM" id="SSF53756">
    <property type="entry name" value="UDP-Glycosyltransferase/glycogen phosphorylase"/>
    <property type="match status" value="1"/>
</dbReference>
<protein>
    <recommendedName>
        <fullName evidence="2">Glycosyl transferase family 1 domain-containing protein</fullName>
    </recommendedName>
</protein>
<dbReference type="AlphaFoldDB" id="A0A6C0BBG4"/>
<sequence>MSNFPRIIFIDHTPIIDLNHHDIKNRAIGASEYQFYNLIDTFSKVNISIICFNKIQNDKVIDNVHYKPITTINVESFLPTDKIIIQRYCSLIPLSIKNEIFVWFHDQVCNDVIAFSPSQKINDALEIIHHKKNIHFIFNSYSAKKMYLDFFCNSGFHFEKNRYTVIYNILYEDDFIDSVKGSFTIDKNRIVFGSAWCKGIDTIITLFRWLIKKKPDIKLILLSPGYDYDNYKQLQINLKNEFKDKILILGPLDKKSYCKIIRSSLCVLSTSFFETFGCIFAESYYLQTPVIADIRSGAVKEIIDNNYIIDYLNPPTVLEKINELQEKRNKLVIRLNNKFLLHENLLLWKKLLFFQ</sequence>
<dbReference type="PANTHER" id="PTHR46401:SF2">
    <property type="entry name" value="GLYCOSYLTRANSFERASE WBBK-RELATED"/>
    <property type="match status" value="1"/>
</dbReference>
<organism evidence="3">
    <name type="scientific">viral metagenome</name>
    <dbReference type="NCBI Taxonomy" id="1070528"/>
    <lineage>
        <taxon>unclassified sequences</taxon>
        <taxon>metagenomes</taxon>
        <taxon>organismal metagenomes</taxon>
    </lineage>
</organism>
<dbReference type="EMBL" id="MN739104">
    <property type="protein sequence ID" value="QHS89061.1"/>
    <property type="molecule type" value="Genomic_DNA"/>
</dbReference>
<dbReference type="PANTHER" id="PTHR46401">
    <property type="entry name" value="GLYCOSYLTRANSFERASE WBBK-RELATED"/>
    <property type="match status" value="1"/>
</dbReference>
<feature type="domain" description="Glycosyl transferase family 1" evidence="2">
    <location>
        <begin position="198"/>
        <end position="329"/>
    </location>
</feature>
<evidence type="ECO:0000256" key="1">
    <source>
        <dbReference type="ARBA" id="ARBA00022679"/>
    </source>
</evidence>